<organism evidence="1 2">
    <name type="scientific">Phytophthora citrophthora</name>
    <dbReference type="NCBI Taxonomy" id="4793"/>
    <lineage>
        <taxon>Eukaryota</taxon>
        <taxon>Sar</taxon>
        <taxon>Stramenopiles</taxon>
        <taxon>Oomycota</taxon>
        <taxon>Peronosporomycetes</taxon>
        <taxon>Peronosporales</taxon>
        <taxon>Peronosporaceae</taxon>
        <taxon>Phytophthora</taxon>
    </lineage>
</organism>
<gene>
    <name evidence="1" type="ORF">P3T76_007339</name>
</gene>
<evidence type="ECO:0000313" key="1">
    <source>
        <dbReference type="EMBL" id="KAK1941473.1"/>
    </source>
</evidence>
<name>A0AAD9GNK1_9STRA</name>
<comment type="caution">
    <text evidence="1">The sequence shown here is derived from an EMBL/GenBank/DDBJ whole genome shotgun (WGS) entry which is preliminary data.</text>
</comment>
<reference evidence="1" key="1">
    <citation type="submission" date="2023-08" db="EMBL/GenBank/DDBJ databases">
        <title>Reference Genome Resource for the Citrus Pathogen Phytophthora citrophthora.</title>
        <authorList>
            <person name="Moller H."/>
            <person name="Coetzee B."/>
            <person name="Rose L.J."/>
            <person name="Van Niekerk J.M."/>
        </authorList>
    </citation>
    <scope>NUCLEOTIDE SEQUENCE</scope>
    <source>
        <strain evidence="1">STE-U-9442</strain>
    </source>
</reference>
<keyword evidence="2" id="KW-1185">Reference proteome</keyword>
<accession>A0AAD9GNK1</accession>
<dbReference type="AlphaFoldDB" id="A0AAD9GNK1"/>
<dbReference type="EMBL" id="JASMQC010000012">
    <property type="protein sequence ID" value="KAK1941473.1"/>
    <property type="molecule type" value="Genomic_DNA"/>
</dbReference>
<evidence type="ECO:0000313" key="2">
    <source>
        <dbReference type="Proteomes" id="UP001259832"/>
    </source>
</evidence>
<evidence type="ECO:0008006" key="3">
    <source>
        <dbReference type="Google" id="ProtNLM"/>
    </source>
</evidence>
<protein>
    <recommendedName>
        <fullName evidence="3">MULE transposase domain-containing protein</fullName>
    </recommendedName>
</protein>
<dbReference type="Proteomes" id="UP001259832">
    <property type="component" value="Unassembled WGS sequence"/>
</dbReference>
<sequence>MVHEVRDPEVPVVFEVDQTSMHGTVAVPGQRRGIHPTLLDEVDSLLRMGVQPEKVRLVPTSKQLENRKAFLVRSADGWEITNHATFTGWASSRVCSTQEEFQSVTDFTDTRMDDMIVLDAFTVAVSSRRVFRNIVIACRDQVNELVCATDGTYKLHFGGWTLVDRGSTVVTWSLSRQLHTLDRARQFLQVEVNVKLGSLDHSEAIASAFLSIWPEITLITCWPHLVRQLLKKKSLLRKAELFDEMVKPDVYLLKAARTHLQFEKLAIVITDNWTAPGENTFAQWFKDIYLTQRWSRWHINGAATGGVTPSQQGIESHRYVSKKTCAPSSRASTSGELDGILPRILKSDGETLCRGHD</sequence>
<proteinExistence type="predicted"/>